<dbReference type="EMBL" id="CP087994">
    <property type="protein sequence ID" value="UYO64143.1"/>
    <property type="molecule type" value="Genomic_DNA"/>
</dbReference>
<gene>
    <name evidence="1" type="ORF">LNN31_06935</name>
</gene>
<sequence>MSPELKRKAVKAVALVWLLRYNTDKGAFYSAIMADIKEGGVTQWEDF</sequence>
<evidence type="ECO:0000313" key="2">
    <source>
        <dbReference type="Proteomes" id="UP001163550"/>
    </source>
</evidence>
<evidence type="ECO:0000313" key="1">
    <source>
        <dbReference type="EMBL" id="UYO64143.1"/>
    </source>
</evidence>
<reference evidence="1" key="1">
    <citation type="submission" date="2021-11" db="EMBL/GenBank/DDBJ databases">
        <title>Isoprene-degrading acetogen.</title>
        <authorList>
            <person name="Yang Y."/>
            <person name="Jin H."/>
            <person name="Yan J."/>
        </authorList>
    </citation>
    <scope>NUCLEOTIDE SEQUENCE</scope>
    <source>
        <strain evidence="1">Berkeley</strain>
    </source>
</reference>
<accession>A0ABY6HI95</accession>
<dbReference type="Proteomes" id="UP001163550">
    <property type="component" value="Chromosome"/>
</dbReference>
<organism evidence="1 2">
    <name type="scientific">Acetobacterium wieringae</name>
    <dbReference type="NCBI Taxonomy" id="52694"/>
    <lineage>
        <taxon>Bacteria</taxon>
        <taxon>Bacillati</taxon>
        <taxon>Bacillota</taxon>
        <taxon>Clostridia</taxon>
        <taxon>Eubacteriales</taxon>
        <taxon>Eubacteriaceae</taxon>
        <taxon>Acetobacterium</taxon>
    </lineage>
</organism>
<protein>
    <submittedName>
        <fullName evidence="1">Uncharacterized protein</fullName>
    </submittedName>
</protein>
<keyword evidence="2" id="KW-1185">Reference proteome</keyword>
<dbReference type="RefSeq" id="WP_187389264.1">
    <property type="nucleotide sequence ID" value="NZ_CABIIK010000007.1"/>
</dbReference>
<proteinExistence type="predicted"/>
<name>A0ABY6HI95_9FIRM</name>